<dbReference type="KEGG" id="sqz:FQU76_30960"/>
<name>A0A5B8INF1_9ACTN</name>
<dbReference type="InterPro" id="IPR000073">
    <property type="entry name" value="AB_hydrolase_1"/>
</dbReference>
<protein>
    <submittedName>
        <fullName evidence="3">Alpha/beta fold hydrolase</fullName>
    </submittedName>
</protein>
<feature type="signal peptide" evidence="1">
    <location>
        <begin position="1"/>
        <end position="33"/>
    </location>
</feature>
<dbReference type="Pfam" id="PF00561">
    <property type="entry name" value="Abhydrolase_1"/>
    <property type="match status" value="1"/>
</dbReference>
<dbReference type="PROSITE" id="PS51318">
    <property type="entry name" value="TAT"/>
    <property type="match status" value="1"/>
</dbReference>
<evidence type="ECO:0000313" key="3">
    <source>
        <dbReference type="EMBL" id="QDY80198.1"/>
    </source>
</evidence>
<dbReference type="Proteomes" id="UP000320580">
    <property type="component" value="Chromosome"/>
</dbReference>
<evidence type="ECO:0000313" key="4">
    <source>
        <dbReference type="Proteomes" id="UP000320580"/>
    </source>
</evidence>
<dbReference type="InterPro" id="IPR053228">
    <property type="entry name" value="Stereospecific_Lipase"/>
</dbReference>
<organism evidence="3 4">
    <name type="scientific">Streptomyces qinzhouensis</name>
    <dbReference type="NCBI Taxonomy" id="2599401"/>
    <lineage>
        <taxon>Bacteria</taxon>
        <taxon>Bacillati</taxon>
        <taxon>Actinomycetota</taxon>
        <taxon>Actinomycetes</taxon>
        <taxon>Kitasatosporales</taxon>
        <taxon>Streptomycetaceae</taxon>
        <taxon>Streptomyces</taxon>
    </lineage>
</organism>
<gene>
    <name evidence="3" type="ORF">FQU76_30960</name>
</gene>
<dbReference type="PANTHER" id="PTHR37574:SF1">
    <property type="entry name" value="LIPASE B"/>
    <property type="match status" value="1"/>
</dbReference>
<dbReference type="PANTHER" id="PTHR37574">
    <property type="entry name" value="LIPASE B"/>
    <property type="match status" value="1"/>
</dbReference>
<keyword evidence="1" id="KW-0732">Signal</keyword>
<keyword evidence="3" id="KW-0378">Hydrolase</keyword>
<keyword evidence="4" id="KW-1185">Reference proteome</keyword>
<dbReference type="InterPro" id="IPR029058">
    <property type="entry name" value="AB_hydrolase_fold"/>
</dbReference>
<proteinExistence type="predicted"/>
<dbReference type="Gene3D" id="3.40.50.1820">
    <property type="entry name" value="alpha/beta hydrolase"/>
    <property type="match status" value="1"/>
</dbReference>
<evidence type="ECO:0000256" key="1">
    <source>
        <dbReference type="SAM" id="SignalP"/>
    </source>
</evidence>
<dbReference type="GO" id="GO:0016787">
    <property type="term" value="F:hydrolase activity"/>
    <property type="evidence" value="ECO:0007669"/>
    <property type="project" value="UniProtKB-KW"/>
</dbReference>
<dbReference type="InterPro" id="IPR006311">
    <property type="entry name" value="TAT_signal"/>
</dbReference>
<feature type="chain" id="PRO_5023150096" evidence="1">
    <location>
        <begin position="34"/>
        <end position="331"/>
    </location>
</feature>
<dbReference type="OrthoDB" id="8871309at2"/>
<dbReference type="SUPFAM" id="SSF53474">
    <property type="entry name" value="alpha/beta-Hydrolases"/>
    <property type="match status" value="1"/>
</dbReference>
<accession>A0A5B8INF1</accession>
<dbReference type="RefSeq" id="WP_146483595.1">
    <property type="nucleotide sequence ID" value="NZ_CP042266.1"/>
</dbReference>
<sequence length="331" mass="34097">MPTAVAAPRRPPRRRALGALCAALLTLAPAAPAATAAASTAGEPPLSVPADRLAAALDCPPGLGGSSRDAVLLVHGTGVDADLNWGWNYAPALRDLGYDVCTVDLPGRSLTDIQESAEYVVHALTTMRAATGRKVDAIGHSQGGLQLRWALTYWPSLRDSVDDAVSLGTPEYGAAAGGPACILSCAPALHQMSRGSAFLKALNSGDPTPGAVSYTAVYTRDDLVVTPYRTSIREGARNIKVQDVCGVRLVTHIGLVYDSVTFRLVRDALDHPGPADPARLPAGACLGAPYLPGVGAADIAYAAAVVAPAAATAALTAPRVRDEPPLRPYTS</sequence>
<dbReference type="AlphaFoldDB" id="A0A5B8INF1"/>
<reference evidence="3 4" key="1">
    <citation type="submission" date="2019-07" db="EMBL/GenBank/DDBJ databases">
        <authorList>
            <person name="Zhu P."/>
        </authorList>
    </citation>
    <scope>NUCLEOTIDE SEQUENCE [LARGE SCALE GENOMIC DNA]</scope>
    <source>
        <strain evidence="3 4">SSL-25</strain>
    </source>
</reference>
<dbReference type="EMBL" id="CP042266">
    <property type="protein sequence ID" value="QDY80198.1"/>
    <property type="molecule type" value="Genomic_DNA"/>
</dbReference>
<evidence type="ECO:0000259" key="2">
    <source>
        <dbReference type="Pfam" id="PF00561"/>
    </source>
</evidence>
<feature type="domain" description="AB hydrolase-1" evidence="2">
    <location>
        <begin position="70"/>
        <end position="169"/>
    </location>
</feature>